<evidence type="ECO:0000256" key="2">
    <source>
        <dbReference type="ARBA" id="ARBA00012438"/>
    </source>
</evidence>
<dbReference type="Gene3D" id="3.30.565.10">
    <property type="entry name" value="Histidine kinase-like ATPase, C-terminal domain"/>
    <property type="match status" value="1"/>
</dbReference>
<evidence type="ECO:0000256" key="14">
    <source>
        <dbReference type="ARBA" id="ARBA00022991"/>
    </source>
</evidence>
<evidence type="ECO:0000256" key="13">
    <source>
        <dbReference type="ARBA" id="ARBA00022840"/>
    </source>
</evidence>
<evidence type="ECO:0000256" key="12">
    <source>
        <dbReference type="ARBA" id="ARBA00022777"/>
    </source>
</evidence>
<dbReference type="GO" id="GO:0005524">
    <property type="term" value="F:ATP binding"/>
    <property type="evidence" value="ECO:0007669"/>
    <property type="project" value="UniProtKB-KW"/>
</dbReference>
<dbReference type="Gene3D" id="3.30.450.20">
    <property type="entry name" value="PAS domain"/>
    <property type="match status" value="3"/>
</dbReference>
<dbReference type="GO" id="GO:0004673">
    <property type="term" value="F:protein histidine kinase activity"/>
    <property type="evidence" value="ECO:0007669"/>
    <property type="project" value="UniProtKB-EC"/>
</dbReference>
<dbReference type="InterPro" id="IPR000700">
    <property type="entry name" value="PAS-assoc_C"/>
</dbReference>
<dbReference type="Proteomes" id="UP000003947">
    <property type="component" value="Unassembled WGS sequence"/>
</dbReference>
<evidence type="ECO:0000256" key="16">
    <source>
        <dbReference type="ARBA" id="ARBA00023170"/>
    </source>
</evidence>
<evidence type="ECO:0000259" key="18">
    <source>
        <dbReference type="PROSITE" id="PS50113"/>
    </source>
</evidence>
<dbReference type="eggNOG" id="COG3920">
    <property type="taxonomic scope" value="Bacteria"/>
</dbReference>
<dbReference type="PANTHER" id="PTHR41523">
    <property type="entry name" value="TWO-COMPONENT SYSTEM SENSOR PROTEIN"/>
    <property type="match status" value="1"/>
</dbReference>
<feature type="domain" description="PAS" evidence="17">
    <location>
        <begin position="182"/>
        <end position="224"/>
    </location>
</feature>
<evidence type="ECO:0000256" key="11">
    <source>
        <dbReference type="ARBA" id="ARBA00022741"/>
    </source>
</evidence>
<dbReference type="InterPro" id="IPR013767">
    <property type="entry name" value="PAS_fold"/>
</dbReference>
<evidence type="ECO:0000313" key="20">
    <source>
        <dbReference type="Proteomes" id="UP000003947"/>
    </source>
</evidence>
<dbReference type="PROSITE" id="PS50113">
    <property type="entry name" value="PAC"/>
    <property type="match status" value="1"/>
</dbReference>
<evidence type="ECO:0000256" key="6">
    <source>
        <dbReference type="ARBA" id="ARBA00022606"/>
    </source>
</evidence>
<keyword evidence="5" id="KW-0597">Phosphoprotein</keyword>
<dbReference type="InterPro" id="IPR013656">
    <property type="entry name" value="PAS_4"/>
</dbReference>
<dbReference type="EC" id="2.7.13.3" evidence="2"/>
<dbReference type="eggNOG" id="COG5002">
    <property type="taxonomic scope" value="Bacteria"/>
</dbReference>
<keyword evidence="13" id="KW-0067">ATP-binding</keyword>
<keyword evidence="9" id="KW-0808">Transferase</keyword>
<dbReference type="InterPro" id="IPR001610">
    <property type="entry name" value="PAC"/>
</dbReference>
<comment type="catalytic activity">
    <reaction evidence="1">
        <text>ATP + protein L-histidine = ADP + protein N-phospho-L-histidine.</text>
        <dbReference type="EC" id="2.7.13.3"/>
    </reaction>
</comment>
<keyword evidence="15" id="KW-0843">Virulence</keyword>
<dbReference type="CDD" id="cd00130">
    <property type="entry name" value="PAS"/>
    <property type="match status" value="1"/>
</dbReference>
<dbReference type="EMBL" id="JH660645">
    <property type="protein sequence ID" value="EIM26759.1"/>
    <property type="molecule type" value="Genomic_DNA"/>
</dbReference>
<reference evidence="19 20" key="1">
    <citation type="submission" date="2012-02" db="EMBL/GenBank/DDBJ databases">
        <title>Improved High-Quality Draft sequence of Microvirga sp. WSM3557.</title>
        <authorList>
            <consortium name="US DOE Joint Genome Institute"/>
            <person name="Lucas S."/>
            <person name="Han J."/>
            <person name="Lapidus A."/>
            <person name="Cheng J.-F."/>
            <person name="Goodwin L."/>
            <person name="Pitluck S."/>
            <person name="Peters L."/>
            <person name="Zhang X."/>
            <person name="Detter J.C."/>
            <person name="Han C."/>
            <person name="Tapia R."/>
            <person name="Land M."/>
            <person name="Hauser L."/>
            <person name="Kyrpides N."/>
            <person name="Ivanova N."/>
            <person name="Pagani I."/>
            <person name="Brau L."/>
            <person name="Yates R."/>
            <person name="O'Hara G."/>
            <person name="Rui T."/>
            <person name="Howieson J."/>
            <person name="Reeve W."/>
            <person name="Woyke T."/>
        </authorList>
    </citation>
    <scope>NUCLEOTIDE SEQUENCE [LARGE SCALE GENOMIC DNA]</scope>
    <source>
        <strain evidence="19 20">WSM3557</strain>
    </source>
</reference>
<dbReference type="SMART" id="SM00911">
    <property type="entry name" value="HWE_HK"/>
    <property type="match status" value="1"/>
</dbReference>
<dbReference type="InterPro" id="IPR036890">
    <property type="entry name" value="HATPase_C_sf"/>
</dbReference>
<dbReference type="Pfam" id="PF00989">
    <property type="entry name" value="PAS"/>
    <property type="match status" value="1"/>
</dbReference>
<dbReference type="RefSeq" id="WP_009762810.1">
    <property type="nucleotide sequence ID" value="NZ_CP141050.1"/>
</dbReference>
<dbReference type="Pfam" id="PF08448">
    <property type="entry name" value="PAS_4"/>
    <property type="match status" value="1"/>
</dbReference>
<evidence type="ECO:0000256" key="5">
    <source>
        <dbReference type="ARBA" id="ARBA00022553"/>
    </source>
</evidence>
<evidence type="ECO:0000256" key="4">
    <source>
        <dbReference type="ARBA" id="ARBA00022543"/>
    </source>
</evidence>
<dbReference type="SUPFAM" id="SSF55785">
    <property type="entry name" value="PYP-like sensor domain (PAS domain)"/>
    <property type="match status" value="3"/>
</dbReference>
<organism evidence="19 20">
    <name type="scientific">Microvirga lotononidis</name>
    <dbReference type="NCBI Taxonomy" id="864069"/>
    <lineage>
        <taxon>Bacteria</taxon>
        <taxon>Pseudomonadati</taxon>
        <taxon>Pseudomonadota</taxon>
        <taxon>Alphaproteobacteria</taxon>
        <taxon>Hyphomicrobiales</taxon>
        <taxon>Methylobacteriaceae</taxon>
        <taxon>Microvirga</taxon>
    </lineage>
</organism>
<dbReference type="STRING" id="864069.MicloDRAFT_00033090"/>
<feature type="domain" description="PAC" evidence="18">
    <location>
        <begin position="374"/>
        <end position="426"/>
    </location>
</feature>
<keyword evidence="16" id="KW-0675">Receptor</keyword>
<dbReference type="InterPro" id="IPR011102">
    <property type="entry name" value="Sig_transdc_His_kinase_HWE"/>
</dbReference>
<evidence type="ECO:0000256" key="15">
    <source>
        <dbReference type="ARBA" id="ARBA00023026"/>
    </source>
</evidence>
<evidence type="ECO:0000313" key="19">
    <source>
        <dbReference type="EMBL" id="EIM26759.1"/>
    </source>
</evidence>
<evidence type="ECO:0000259" key="17">
    <source>
        <dbReference type="PROSITE" id="PS50112"/>
    </source>
</evidence>
<dbReference type="PATRIC" id="fig|864069.3.peg.3603"/>
<dbReference type="GO" id="GO:0006355">
    <property type="term" value="P:regulation of DNA-templated transcription"/>
    <property type="evidence" value="ECO:0007669"/>
    <property type="project" value="InterPro"/>
</dbReference>
<dbReference type="NCBIfam" id="TIGR00229">
    <property type="entry name" value="sensory_box"/>
    <property type="match status" value="2"/>
</dbReference>
<evidence type="ECO:0000256" key="1">
    <source>
        <dbReference type="ARBA" id="ARBA00000085"/>
    </source>
</evidence>
<evidence type="ECO:0000256" key="7">
    <source>
        <dbReference type="ARBA" id="ARBA00022630"/>
    </source>
</evidence>
<dbReference type="Pfam" id="PF13188">
    <property type="entry name" value="PAS_8"/>
    <property type="match status" value="1"/>
</dbReference>
<dbReference type="PROSITE" id="PS50112">
    <property type="entry name" value="PAS"/>
    <property type="match status" value="2"/>
</dbReference>
<sequence length="619" mass="68927">MNRARTTILADIDRTDSPPGTGEMAGRIRTHDWAATPLGPLETWPQSLRSAVDLILPNGLPMIVLWGPELIQIYNEGYARIMGLKHPAGLGQPTRDCWPEVWHINEPIYERVRAGETVTFDDALYPLSRSGVLEDVWFTLSYSPLRDDSGVIAGVLVTLFETTARHVAQRQRDEAAGALQMSEERLRRVLETDAVGVLLFNHEGTLIDANEVFLRKTGWAREDIESGHLDWRRMTPAEWVAVSEAQMDVLRQTGHLGPYEKEYLYKDGRRSWMLFAGRDLGDGTIVEFAVDISARKEAEQAEQRLAAIIESSDDAIISKDLDGVITSWNRGAERLFGYQAEEVIGRPITILIPEDRQDEEPKILERLRRGEHVDHFETVRQRKDGSPVEISLTISPIRNQQGRIIGASKIARDIAERKRLEEQLLLVNRELHHRVKNTLATVQAVVASTARRAQTIAEFQQAVTERITSLAKTHTLLIEKEHGGASIQDILNAELAPYDDGTGGRVRLTGPDVRLPTEMAVAFGMAVHELTTNAAKYGGLSLPSGRIEVTWSLEAQAGRRRLNLAWQEQGGPTVEEPKRQGFGSVLLHRALGRQLGGEVETTFAPDGLQVRISAGLPAL</sequence>
<dbReference type="InterPro" id="IPR000014">
    <property type="entry name" value="PAS"/>
</dbReference>
<keyword evidence="14" id="KW-0157">Chromophore</keyword>
<keyword evidence="4" id="KW-0600">Photoreceptor protein</keyword>
<dbReference type="Pfam" id="PF07536">
    <property type="entry name" value="HWE_HK"/>
    <property type="match status" value="1"/>
</dbReference>
<evidence type="ECO:0000256" key="8">
    <source>
        <dbReference type="ARBA" id="ARBA00022643"/>
    </source>
</evidence>
<gene>
    <name evidence="19" type="ORF">MicloDRAFT_00033090</name>
</gene>
<evidence type="ECO:0000256" key="9">
    <source>
        <dbReference type="ARBA" id="ARBA00022679"/>
    </source>
</evidence>
<dbReference type="SMART" id="SM00091">
    <property type="entry name" value="PAS"/>
    <property type="match status" value="2"/>
</dbReference>
<evidence type="ECO:0000256" key="10">
    <source>
        <dbReference type="ARBA" id="ARBA00022737"/>
    </source>
</evidence>
<keyword evidence="7" id="KW-0285">Flavoprotein</keyword>
<proteinExistence type="predicted"/>
<keyword evidence="8" id="KW-0288">FMN</keyword>
<dbReference type="GO" id="GO:0009881">
    <property type="term" value="F:photoreceptor activity"/>
    <property type="evidence" value="ECO:0007669"/>
    <property type="project" value="UniProtKB-KW"/>
</dbReference>
<keyword evidence="11" id="KW-0547">Nucleotide-binding</keyword>
<dbReference type="PANTHER" id="PTHR41523:SF8">
    <property type="entry name" value="ETHYLENE RESPONSE SENSOR PROTEIN"/>
    <property type="match status" value="1"/>
</dbReference>
<feature type="domain" description="PAS" evidence="17">
    <location>
        <begin position="301"/>
        <end position="370"/>
    </location>
</feature>
<keyword evidence="20" id="KW-1185">Reference proteome</keyword>
<protein>
    <recommendedName>
        <fullName evidence="3">Blue-light-activated histidine kinase</fullName>
        <ecNumber evidence="2">2.7.13.3</ecNumber>
    </recommendedName>
</protein>
<dbReference type="InterPro" id="IPR035965">
    <property type="entry name" value="PAS-like_dom_sf"/>
</dbReference>
<name>I4YS17_9HYPH</name>
<dbReference type="SMART" id="SM00086">
    <property type="entry name" value="PAC"/>
    <property type="match status" value="1"/>
</dbReference>
<dbReference type="HOGENOM" id="CLU_000445_114_57_5"/>
<accession>I4YS17</accession>
<keyword evidence="12" id="KW-0418">Kinase</keyword>
<keyword evidence="6" id="KW-0716">Sensory transduction</keyword>
<keyword evidence="10" id="KW-0677">Repeat</keyword>
<dbReference type="AlphaFoldDB" id="I4YS17"/>
<evidence type="ECO:0000256" key="3">
    <source>
        <dbReference type="ARBA" id="ARBA00021740"/>
    </source>
</evidence>